<organism evidence="2 3">
    <name type="scientific">Paraglaciecola polaris LMG 21857</name>
    <dbReference type="NCBI Taxonomy" id="1129793"/>
    <lineage>
        <taxon>Bacteria</taxon>
        <taxon>Pseudomonadati</taxon>
        <taxon>Pseudomonadota</taxon>
        <taxon>Gammaproteobacteria</taxon>
        <taxon>Alteromonadales</taxon>
        <taxon>Alteromonadaceae</taxon>
        <taxon>Paraglaciecola</taxon>
    </lineage>
</organism>
<evidence type="ECO:0008006" key="4">
    <source>
        <dbReference type="Google" id="ProtNLM"/>
    </source>
</evidence>
<dbReference type="AlphaFoldDB" id="K6YRM4"/>
<feature type="region of interest" description="Disordered" evidence="1">
    <location>
        <begin position="91"/>
        <end position="111"/>
    </location>
</feature>
<dbReference type="InterPro" id="IPR018668">
    <property type="entry name" value="DNA-binding_VF530-like"/>
</dbReference>
<dbReference type="Gene3D" id="1.10.720.30">
    <property type="entry name" value="SAP domain"/>
    <property type="match status" value="1"/>
</dbReference>
<keyword evidence="3" id="KW-1185">Reference proteome</keyword>
<dbReference type="Pfam" id="PF09905">
    <property type="entry name" value="VF530"/>
    <property type="match status" value="1"/>
</dbReference>
<comment type="caution">
    <text evidence="2">The sequence shown here is derived from an EMBL/GenBank/DDBJ whole genome shotgun (WGS) entry which is preliminary data.</text>
</comment>
<reference evidence="3" key="1">
    <citation type="journal article" date="2014" name="Environ. Microbiol.">
        <title>Comparative genomics of the marine bacterial genus Glaciecola reveals the high degree of genomic diversity and genomic characteristic for cold adaptation.</title>
        <authorList>
            <person name="Qin Q.L."/>
            <person name="Xie B.B."/>
            <person name="Yu Y."/>
            <person name="Shu Y.L."/>
            <person name="Rong J.C."/>
            <person name="Zhang Y.J."/>
            <person name="Zhao D.L."/>
            <person name="Chen X.L."/>
            <person name="Zhang X.Y."/>
            <person name="Chen B."/>
            <person name="Zhou B.C."/>
            <person name="Zhang Y.Z."/>
        </authorList>
    </citation>
    <scope>NUCLEOTIDE SEQUENCE [LARGE SCALE GENOMIC DNA]</scope>
    <source>
        <strain evidence="3">LMG 21857</strain>
    </source>
</reference>
<accession>K6YRM4</accession>
<evidence type="ECO:0000313" key="3">
    <source>
        <dbReference type="Proteomes" id="UP000006322"/>
    </source>
</evidence>
<proteinExistence type="predicted"/>
<gene>
    <name evidence="2" type="ORF">GPLA_4485</name>
</gene>
<dbReference type="Proteomes" id="UP000006322">
    <property type="component" value="Unassembled WGS sequence"/>
</dbReference>
<protein>
    <recommendedName>
        <fullName evidence="4">DUF2132 domain-containing protein</fullName>
    </recommendedName>
</protein>
<dbReference type="RefSeq" id="WP_007107127.1">
    <property type="nucleotide sequence ID" value="NZ_BAER01000133.1"/>
</dbReference>
<evidence type="ECO:0000256" key="1">
    <source>
        <dbReference type="SAM" id="MobiDB-lite"/>
    </source>
</evidence>
<dbReference type="STRING" id="1129793.GPLA_4485"/>
<name>K6YRM4_9ALTE</name>
<dbReference type="EMBL" id="BAER01000133">
    <property type="protein sequence ID" value="GAC35364.1"/>
    <property type="molecule type" value="Genomic_DNA"/>
</dbReference>
<dbReference type="OrthoDB" id="9806870at2"/>
<dbReference type="GO" id="GO:0003677">
    <property type="term" value="F:DNA binding"/>
    <property type="evidence" value="ECO:0007669"/>
    <property type="project" value="InterPro"/>
</dbReference>
<evidence type="ECO:0000313" key="2">
    <source>
        <dbReference type="EMBL" id="GAC35364.1"/>
    </source>
</evidence>
<dbReference type="InterPro" id="IPR036361">
    <property type="entry name" value="SAP_dom_sf"/>
</dbReference>
<sequence>MTIQKNNPLHGLTLQLIVETLVEKLGWEQMHRQVKINCFSSDPSVKSSLKFLRKTPWARSKVEELYLNTQHSASTKAATAAKHVIPAEKSISNTSSSAEFVWPEPKKSTDQ</sequence>